<proteinExistence type="predicted"/>
<name>A0A177USJ3_9BASI</name>
<keyword evidence="1 2" id="KW-0732">Signal</keyword>
<evidence type="ECO:0000313" key="6">
    <source>
        <dbReference type="Proteomes" id="UP000836402"/>
    </source>
</evidence>
<dbReference type="Proteomes" id="UP000836402">
    <property type="component" value="Unassembled WGS sequence"/>
</dbReference>
<evidence type="ECO:0000313" key="3">
    <source>
        <dbReference type="EMBL" id="CAD6927859.1"/>
    </source>
</evidence>
<gene>
    <name evidence="4" type="ORF">A4X03_0g5800</name>
    <name evidence="3" type="ORF">JKIAZH3_G2381</name>
</gene>
<organism evidence="4 5">
    <name type="scientific">Tilletia caries</name>
    <name type="common">wheat bunt fungus</name>
    <dbReference type="NCBI Taxonomy" id="13290"/>
    <lineage>
        <taxon>Eukaryota</taxon>
        <taxon>Fungi</taxon>
        <taxon>Dikarya</taxon>
        <taxon>Basidiomycota</taxon>
        <taxon>Ustilaginomycotina</taxon>
        <taxon>Exobasidiomycetes</taxon>
        <taxon>Tilletiales</taxon>
        <taxon>Tilletiaceae</taxon>
        <taxon>Tilletia</taxon>
    </lineage>
</organism>
<dbReference type="PANTHER" id="PTHR31836:SF28">
    <property type="entry name" value="SRCR DOMAIN-CONTAINING PROTEIN-RELATED"/>
    <property type="match status" value="1"/>
</dbReference>
<feature type="chain" id="PRO_5044550208" description="RlpA-like protein double-psi beta-barrel domain-containing protein" evidence="2">
    <location>
        <begin position="21"/>
        <end position="158"/>
    </location>
</feature>
<dbReference type="InterPro" id="IPR036908">
    <property type="entry name" value="RlpA-like_sf"/>
</dbReference>
<evidence type="ECO:0000256" key="1">
    <source>
        <dbReference type="ARBA" id="ARBA00022729"/>
    </source>
</evidence>
<reference evidence="3" key="3">
    <citation type="submission" date="2020-10" db="EMBL/GenBank/DDBJ databases">
        <authorList>
            <person name="Sedaghatjoo S."/>
        </authorList>
    </citation>
    <scope>NUCLEOTIDE SEQUENCE</scope>
    <source>
        <strain evidence="3">AZH3</strain>
    </source>
</reference>
<evidence type="ECO:0008006" key="7">
    <source>
        <dbReference type="Google" id="ProtNLM"/>
    </source>
</evidence>
<dbReference type="SUPFAM" id="SSF50685">
    <property type="entry name" value="Barwin-like endoglucanases"/>
    <property type="match status" value="1"/>
</dbReference>
<dbReference type="CDD" id="cd22191">
    <property type="entry name" value="DPBB_RlpA_EXP_N-like"/>
    <property type="match status" value="1"/>
</dbReference>
<accession>A0A177USJ3</accession>
<reference evidence="4" key="2">
    <citation type="journal article" date="2019" name="IMA Fungus">
        <title>Genome sequencing and comparison of five Tilletia species to identify candidate genes for the detection of regulated species infecting wheat.</title>
        <authorList>
            <person name="Nguyen H.D.T."/>
            <person name="Sultana T."/>
            <person name="Kesanakurti P."/>
            <person name="Hambleton S."/>
        </authorList>
    </citation>
    <scope>NUCLEOTIDE SEQUENCE</scope>
    <source>
        <strain evidence="4">DAOMC 238032</strain>
    </source>
</reference>
<dbReference type="AlphaFoldDB" id="A0A177USJ3"/>
<dbReference type="Proteomes" id="UP000077671">
    <property type="component" value="Unassembled WGS sequence"/>
</dbReference>
<dbReference type="Gene3D" id="2.40.40.10">
    <property type="entry name" value="RlpA-like domain"/>
    <property type="match status" value="1"/>
</dbReference>
<dbReference type="InterPro" id="IPR051477">
    <property type="entry name" value="Expansin_CellWall"/>
</dbReference>
<dbReference type="EMBL" id="LWDD02000983">
    <property type="protein sequence ID" value="KAE8253860.1"/>
    <property type="molecule type" value="Genomic_DNA"/>
</dbReference>
<evidence type="ECO:0000313" key="4">
    <source>
        <dbReference type="EMBL" id="KAE8253860.1"/>
    </source>
</evidence>
<dbReference type="EMBL" id="CAJHJG010003206">
    <property type="protein sequence ID" value="CAD6927859.1"/>
    <property type="molecule type" value="Genomic_DNA"/>
</dbReference>
<dbReference type="PANTHER" id="PTHR31836">
    <property type="match status" value="1"/>
</dbReference>
<evidence type="ECO:0000256" key="2">
    <source>
        <dbReference type="SAM" id="SignalP"/>
    </source>
</evidence>
<keyword evidence="6" id="KW-1185">Reference proteome</keyword>
<reference evidence="4" key="1">
    <citation type="submission" date="2016-04" db="EMBL/GenBank/DDBJ databases">
        <authorList>
            <person name="Nguyen H.D."/>
            <person name="Kesanakurti P."/>
            <person name="Cullis J."/>
            <person name="Levesque C.A."/>
            <person name="Hambleton S."/>
        </authorList>
    </citation>
    <scope>NUCLEOTIDE SEQUENCE</scope>
    <source>
        <strain evidence="4">DAOMC 238032</strain>
    </source>
</reference>
<evidence type="ECO:0000313" key="5">
    <source>
        <dbReference type="Proteomes" id="UP000077671"/>
    </source>
</evidence>
<feature type="signal peptide" evidence="2">
    <location>
        <begin position="1"/>
        <end position="20"/>
    </location>
</feature>
<sequence>MQFFTKIATLFAVAAALVAAHPAADAELAIRDTNTHVSEYDSRDFARKDIHKRKRIVHKNAMITYYYGGQLDNPACGGRTPSEWEAVAAVKLSHGLAKCGDELHVHWKGKMVNVIVVDDCGSCNEGVFHVDLSRGMFRKLDNLDVGVLNNAHVRVIHH</sequence>
<protein>
    <recommendedName>
        <fullName evidence="7">RlpA-like protein double-psi beta-barrel domain-containing protein</fullName>
    </recommendedName>
</protein>
<comment type="caution">
    <text evidence="4">The sequence shown here is derived from an EMBL/GenBank/DDBJ whole genome shotgun (WGS) entry which is preliminary data.</text>
</comment>